<sequence>MSEKFLRFDVRDYLKTPADLGQYIEGCALEDSGDGQLNRAAGRDVMQTIRARIETDADFAQALRIEAATLIHNGEIETGRRLLQLLQQALRHQTARRFFTYRP</sequence>
<dbReference type="Proteomes" id="UP001063475">
    <property type="component" value="Unassembled WGS sequence"/>
</dbReference>
<evidence type="ECO:0000313" key="2">
    <source>
        <dbReference type="Proteomes" id="UP001063475"/>
    </source>
</evidence>
<gene>
    <name evidence="1" type="ORF">ND528_19235</name>
</gene>
<dbReference type="EMBL" id="JAMSHA010000006">
    <property type="protein sequence ID" value="MCV2223710.1"/>
    <property type="molecule type" value="Genomic_DNA"/>
</dbReference>
<proteinExistence type="predicted"/>
<reference evidence="1" key="1">
    <citation type="submission" date="2022-06" db="EMBL/GenBank/DDBJ databases">
        <title>De novo draft assembly of the Pseudomonas mercurotoleraris sp. nov., isolated from the plants rhizosphere.</title>
        <authorList>
            <person name="Robas M."/>
            <person name="Gonzalez D."/>
            <person name="Fernandez V.M."/>
            <person name="Luna L."/>
            <person name="Provanza A."/>
            <person name="Jimenez P.A."/>
        </authorList>
    </citation>
    <scope>NUCLEOTIDE SEQUENCE</scope>
    <source>
        <strain evidence="1">SAICEUPSM</strain>
    </source>
</reference>
<evidence type="ECO:0000313" key="1">
    <source>
        <dbReference type="EMBL" id="MCV2223710.1"/>
    </source>
</evidence>
<keyword evidence="2" id="KW-1185">Reference proteome</keyword>
<dbReference type="RefSeq" id="WP_133337093.1">
    <property type="nucleotide sequence ID" value="NZ_JAMSHA010000006.1"/>
</dbReference>
<comment type="caution">
    <text evidence="1">The sequence shown here is derived from an EMBL/GenBank/DDBJ whole genome shotgun (WGS) entry which is preliminary data.</text>
</comment>
<name>A0ABT2XYE3_9PSED</name>
<accession>A0ABT2XYE3</accession>
<evidence type="ECO:0008006" key="3">
    <source>
        <dbReference type="Google" id="ProtNLM"/>
    </source>
</evidence>
<protein>
    <recommendedName>
        <fullName evidence="3">CdiI immunity protein domain-containing protein</fullName>
    </recommendedName>
</protein>
<organism evidence="1 2">
    <name type="scientific">Pseudomonas mercuritolerans</name>
    <dbReference type="NCBI Taxonomy" id="2951809"/>
    <lineage>
        <taxon>Bacteria</taxon>
        <taxon>Pseudomonadati</taxon>
        <taxon>Pseudomonadota</taxon>
        <taxon>Gammaproteobacteria</taxon>
        <taxon>Pseudomonadales</taxon>
        <taxon>Pseudomonadaceae</taxon>
        <taxon>Pseudomonas</taxon>
    </lineage>
</organism>